<sequence length="196" mass="21124">MFTTSIIRKLTYFLFFLLSGLMLFSCSKEDEDTGGSTLIKQYGLTGQYRFQVIPTMMGTIPIATGTVDGTVSDEGNGVLRLRFNGFRANPMPFEMSVDASFTISETAKGLLVQNIEGKSFFDADPPAGGADPDVDPGFEIPEEALKKGLHSNGKSKLTGTIDKNPNGSGAMQYDLKLDPAVSLPVVVIIKSVQKLN</sequence>
<dbReference type="EMBL" id="LT906468">
    <property type="protein sequence ID" value="SNV46178.1"/>
    <property type="molecule type" value="Genomic_DNA"/>
</dbReference>
<accession>A0AAJ4XB76</accession>
<dbReference type="RefSeq" id="WP_139185397.1">
    <property type="nucleotide sequence ID" value="NZ_FNGK01000001.1"/>
</dbReference>
<protein>
    <submittedName>
        <fullName evidence="1">Uncharacterized protein</fullName>
    </submittedName>
</protein>
<gene>
    <name evidence="1" type="ORF">SAMEA4412673_01192</name>
</gene>
<reference evidence="1 2" key="1">
    <citation type="submission" date="2017-06" db="EMBL/GenBank/DDBJ databases">
        <authorList>
            <consortium name="Pathogen Informatics"/>
        </authorList>
    </citation>
    <scope>NUCLEOTIDE SEQUENCE [LARGE SCALE GENOMIC DNA]</scope>
    <source>
        <strain evidence="1 2">NCTC12149</strain>
    </source>
</reference>
<dbReference type="AlphaFoldDB" id="A0AAJ4XB76"/>
<organism evidence="1 2">
    <name type="scientific">Sphingobacterium mizutaii</name>
    <dbReference type="NCBI Taxonomy" id="1010"/>
    <lineage>
        <taxon>Bacteria</taxon>
        <taxon>Pseudomonadati</taxon>
        <taxon>Bacteroidota</taxon>
        <taxon>Sphingobacteriia</taxon>
        <taxon>Sphingobacteriales</taxon>
        <taxon>Sphingobacteriaceae</taxon>
        <taxon>Sphingobacterium</taxon>
    </lineage>
</organism>
<proteinExistence type="predicted"/>
<dbReference type="KEGG" id="smiz:4412673_01192"/>
<name>A0AAJ4XB76_9SPHI</name>
<dbReference type="Proteomes" id="UP000215355">
    <property type="component" value="Chromosome 1"/>
</dbReference>
<evidence type="ECO:0000313" key="1">
    <source>
        <dbReference type="EMBL" id="SNV46178.1"/>
    </source>
</evidence>
<evidence type="ECO:0000313" key="2">
    <source>
        <dbReference type="Proteomes" id="UP000215355"/>
    </source>
</evidence>